<dbReference type="Proteomes" id="UP001596395">
    <property type="component" value="Unassembled WGS sequence"/>
</dbReference>
<keyword evidence="4 5" id="KW-0472">Membrane</keyword>
<dbReference type="AlphaFoldDB" id="A0ABD5VB37"/>
<feature type="transmembrane region" description="Helical" evidence="5">
    <location>
        <begin position="12"/>
        <end position="30"/>
    </location>
</feature>
<gene>
    <name evidence="7" type="ORF">ACFQGB_06760</name>
</gene>
<sequence length="272" mass="29245">MTVSIDELVFATSLLASLYAVYSGAVLWTLRDTFSADGLLSRTVYATVLERRPFLSKAGRLLEAPGYVFLARIGTGLAFAAVTLSLERSVWFAAFPAVLLLTDFLIEQRVVAGMSGASDMSTLVNCSLVLLVLFDGRPTLQTIVVAFVAVQGVLSYCVAGLAKLAGSSWRDGSAVERIFATDSWGDDRVRALLSSNDALPLAIAWSVMLFEVAFVLVLVVQPAYAMGLFGVGVLFHFANSALMGINGFQFIFPATYPSILYVNELLRTSGLL</sequence>
<protein>
    <submittedName>
        <fullName evidence="7">HTTM domain-containing protein</fullName>
    </submittedName>
</protein>
<accession>A0ABD5VB37</accession>
<dbReference type="InterPro" id="IPR011020">
    <property type="entry name" value="HTTM-like"/>
</dbReference>
<feature type="transmembrane region" description="Helical" evidence="5">
    <location>
        <begin position="118"/>
        <end position="134"/>
    </location>
</feature>
<dbReference type="SMART" id="SM00752">
    <property type="entry name" value="HTTM"/>
    <property type="match status" value="1"/>
</dbReference>
<proteinExistence type="predicted"/>
<dbReference type="GO" id="GO:0012505">
    <property type="term" value="C:endomembrane system"/>
    <property type="evidence" value="ECO:0007669"/>
    <property type="project" value="UniProtKB-SubCell"/>
</dbReference>
<reference evidence="7 8" key="1">
    <citation type="journal article" date="2019" name="Int. J. Syst. Evol. Microbiol.">
        <title>The Global Catalogue of Microorganisms (GCM) 10K type strain sequencing project: providing services to taxonomists for standard genome sequencing and annotation.</title>
        <authorList>
            <consortium name="The Broad Institute Genomics Platform"/>
            <consortium name="The Broad Institute Genome Sequencing Center for Infectious Disease"/>
            <person name="Wu L."/>
            <person name="Ma J."/>
        </authorList>
    </citation>
    <scope>NUCLEOTIDE SEQUENCE [LARGE SCALE GENOMIC DNA]</scope>
    <source>
        <strain evidence="7 8">GX26</strain>
    </source>
</reference>
<dbReference type="InterPro" id="IPR053934">
    <property type="entry name" value="HTTM_dom"/>
</dbReference>
<organism evidence="7 8">
    <name type="scientific">Halorubellus litoreus</name>
    <dbReference type="NCBI Taxonomy" id="755308"/>
    <lineage>
        <taxon>Archaea</taxon>
        <taxon>Methanobacteriati</taxon>
        <taxon>Methanobacteriota</taxon>
        <taxon>Stenosarchaea group</taxon>
        <taxon>Halobacteria</taxon>
        <taxon>Halobacteriales</taxon>
        <taxon>Halorubellaceae</taxon>
        <taxon>Halorubellus</taxon>
    </lineage>
</organism>
<comment type="subcellular location">
    <subcellularLocation>
        <location evidence="1">Endomembrane system</location>
        <topology evidence="1">Multi-pass membrane protein</topology>
    </subcellularLocation>
</comment>
<feature type="transmembrane region" description="Helical" evidence="5">
    <location>
        <begin position="90"/>
        <end position="106"/>
    </location>
</feature>
<feature type="transmembrane region" description="Helical" evidence="5">
    <location>
        <begin position="198"/>
        <end position="218"/>
    </location>
</feature>
<feature type="transmembrane region" description="Helical" evidence="5">
    <location>
        <begin position="140"/>
        <end position="162"/>
    </location>
</feature>
<dbReference type="Pfam" id="PF05090">
    <property type="entry name" value="HTTM"/>
    <property type="match status" value="1"/>
</dbReference>
<evidence type="ECO:0000259" key="6">
    <source>
        <dbReference type="SMART" id="SM00752"/>
    </source>
</evidence>
<evidence type="ECO:0000313" key="8">
    <source>
        <dbReference type="Proteomes" id="UP001596395"/>
    </source>
</evidence>
<feature type="transmembrane region" description="Helical" evidence="5">
    <location>
        <begin position="224"/>
        <end position="245"/>
    </location>
</feature>
<evidence type="ECO:0000256" key="5">
    <source>
        <dbReference type="SAM" id="Phobius"/>
    </source>
</evidence>
<evidence type="ECO:0000256" key="1">
    <source>
        <dbReference type="ARBA" id="ARBA00004127"/>
    </source>
</evidence>
<dbReference type="EMBL" id="JBHSXN010000001">
    <property type="protein sequence ID" value="MFC6952560.1"/>
    <property type="molecule type" value="Genomic_DNA"/>
</dbReference>
<evidence type="ECO:0000313" key="7">
    <source>
        <dbReference type="EMBL" id="MFC6952560.1"/>
    </source>
</evidence>
<comment type="caution">
    <text evidence="7">The sequence shown here is derived from an EMBL/GenBank/DDBJ whole genome shotgun (WGS) entry which is preliminary data.</text>
</comment>
<evidence type="ECO:0000256" key="3">
    <source>
        <dbReference type="ARBA" id="ARBA00022989"/>
    </source>
</evidence>
<keyword evidence="3 5" id="KW-1133">Transmembrane helix</keyword>
<evidence type="ECO:0000256" key="2">
    <source>
        <dbReference type="ARBA" id="ARBA00022692"/>
    </source>
</evidence>
<dbReference type="RefSeq" id="WP_336349532.1">
    <property type="nucleotide sequence ID" value="NZ_JAZAQL010000001.1"/>
</dbReference>
<feature type="transmembrane region" description="Helical" evidence="5">
    <location>
        <begin position="61"/>
        <end position="84"/>
    </location>
</feature>
<feature type="domain" description="HTTM-like" evidence="6">
    <location>
        <begin position="3"/>
        <end position="264"/>
    </location>
</feature>
<evidence type="ECO:0000256" key="4">
    <source>
        <dbReference type="ARBA" id="ARBA00023136"/>
    </source>
</evidence>
<name>A0ABD5VB37_9EURY</name>
<keyword evidence="2 5" id="KW-0812">Transmembrane</keyword>
<keyword evidence="8" id="KW-1185">Reference proteome</keyword>